<dbReference type="GO" id="GO:0008453">
    <property type="term" value="F:alanine-glyoxylate transaminase activity"/>
    <property type="evidence" value="ECO:0007669"/>
    <property type="project" value="TreeGrafter"/>
</dbReference>
<dbReference type="SUPFAM" id="SSF55729">
    <property type="entry name" value="Acyl-CoA N-acyltransferases (Nat)"/>
    <property type="match status" value="1"/>
</dbReference>
<dbReference type="OrthoDB" id="389074at2"/>
<dbReference type="Gene3D" id="3.40.640.10">
    <property type="entry name" value="Type I PLP-dependent aspartate aminotransferase-like (Major domain)"/>
    <property type="match status" value="1"/>
</dbReference>
<dbReference type="PANTHER" id="PTHR21152:SF40">
    <property type="entry name" value="ALANINE--GLYOXYLATE AMINOTRANSFERASE"/>
    <property type="match status" value="1"/>
</dbReference>
<dbReference type="EMBL" id="JOTN01000016">
    <property type="protein sequence ID" value="KEK18198.1"/>
    <property type="molecule type" value="Genomic_DNA"/>
</dbReference>
<keyword evidence="5" id="KW-1185">Reference proteome</keyword>
<dbReference type="AlphaFoldDB" id="A0A073K7F2"/>
<dbReference type="Pfam" id="PF13444">
    <property type="entry name" value="Acetyltransf_5"/>
    <property type="match status" value="1"/>
</dbReference>
<dbReference type="Proteomes" id="UP000027822">
    <property type="component" value="Unassembled WGS sequence"/>
</dbReference>
<dbReference type="Gene3D" id="3.40.630.30">
    <property type="match status" value="1"/>
</dbReference>
<dbReference type="GO" id="GO:0016747">
    <property type="term" value="F:acyltransferase activity, transferring groups other than amino-acyl groups"/>
    <property type="evidence" value="ECO:0007669"/>
    <property type="project" value="InterPro"/>
</dbReference>
<dbReference type="PROSITE" id="PS51186">
    <property type="entry name" value="GNAT"/>
    <property type="match status" value="1"/>
</dbReference>
<keyword evidence="4" id="KW-0808">Transferase</keyword>
<dbReference type="InterPro" id="IPR015424">
    <property type="entry name" value="PyrdxlP-dep_Trfase"/>
</dbReference>
<dbReference type="GO" id="GO:0004760">
    <property type="term" value="F:L-serine-pyruvate transaminase activity"/>
    <property type="evidence" value="ECO:0007669"/>
    <property type="project" value="TreeGrafter"/>
</dbReference>
<dbReference type="RefSeq" id="WP_034641455.1">
    <property type="nucleotide sequence ID" value="NZ_CBCSJC010000013.1"/>
</dbReference>
<dbReference type="InterPro" id="IPR015421">
    <property type="entry name" value="PyrdxlP-dep_Trfase_major"/>
</dbReference>
<evidence type="ECO:0000256" key="1">
    <source>
        <dbReference type="ARBA" id="ARBA00001933"/>
    </source>
</evidence>
<name>A0A073K7F2_9BACI</name>
<dbReference type="STRING" id="574376.BAMA_06445"/>
<dbReference type="Gene3D" id="3.90.1150.10">
    <property type="entry name" value="Aspartate Aminotransferase, domain 1"/>
    <property type="match status" value="1"/>
</dbReference>
<protein>
    <submittedName>
        <fullName evidence="4">Acetyltransferase</fullName>
    </submittedName>
</protein>
<comment type="cofactor">
    <cofactor evidence="1">
        <name>pyridoxal 5'-phosphate</name>
        <dbReference type="ChEBI" id="CHEBI:597326"/>
    </cofactor>
</comment>
<evidence type="ECO:0000259" key="3">
    <source>
        <dbReference type="PROSITE" id="PS51186"/>
    </source>
</evidence>
<dbReference type="eggNOG" id="COG3176">
    <property type="taxonomic scope" value="Bacteria"/>
</dbReference>
<dbReference type="InterPro" id="IPR000182">
    <property type="entry name" value="GNAT_dom"/>
</dbReference>
<dbReference type="PANTHER" id="PTHR21152">
    <property type="entry name" value="AMINOTRANSFERASE CLASS V"/>
    <property type="match status" value="1"/>
</dbReference>
<proteinExistence type="predicted"/>
<organism evidence="4 5">
    <name type="scientific">Bacillus manliponensis</name>
    <dbReference type="NCBI Taxonomy" id="574376"/>
    <lineage>
        <taxon>Bacteria</taxon>
        <taxon>Bacillati</taxon>
        <taxon>Bacillota</taxon>
        <taxon>Bacilli</taxon>
        <taxon>Bacillales</taxon>
        <taxon>Bacillaceae</taxon>
        <taxon>Bacillus</taxon>
        <taxon>Bacillus cereus group</taxon>
    </lineage>
</organism>
<dbReference type="SUPFAM" id="SSF53383">
    <property type="entry name" value="PLP-dependent transferases"/>
    <property type="match status" value="1"/>
</dbReference>
<dbReference type="InterPro" id="IPR016181">
    <property type="entry name" value="Acyl_CoA_acyltransferase"/>
</dbReference>
<accession>A0A073K7F2</accession>
<evidence type="ECO:0000256" key="2">
    <source>
        <dbReference type="ARBA" id="ARBA00022898"/>
    </source>
</evidence>
<dbReference type="eggNOG" id="COG0075">
    <property type="taxonomic scope" value="Bacteria"/>
</dbReference>
<dbReference type="GO" id="GO:0019265">
    <property type="term" value="P:glycine biosynthetic process, by transamination of glyoxylate"/>
    <property type="evidence" value="ECO:0007669"/>
    <property type="project" value="TreeGrafter"/>
</dbReference>
<evidence type="ECO:0000313" key="4">
    <source>
        <dbReference type="EMBL" id="KEK18198.1"/>
    </source>
</evidence>
<comment type="caution">
    <text evidence="4">The sequence shown here is derived from an EMBL/GenBank/DDBJ whole genome shotgun (WGS) entry which is preliminary data.</text>
</comment>
<gene>
    <name evidence="4" type="ORF">BAMA_06445</name>
</gene>
<dbReference type="InterPro" id="IPR015422">
    <property type="entry name" value="PyrdxlP-dep_Trfase_small"/>
</dbReference>
<dbReference type="InterPro" id="IPR000192">
    <property type="entry name" value="Aminotrans_V_dom"/>
</dbReference>
<dbReference type="Pfam" id="PF00266">
    <property type="entry name" value="Aminotran_5"/>
    <property type="match status" value="1"/>
</dbReference>
<sequence>MGLTYKVADQAWEFEQIHKLNYKTFVEEIPQHEETDEKIRIDRFHEENTYLICLDNEKIVGMVAVRGQRPFSLDYKIHNLDEILPERAHVLYEVRLLAVEKEYRNGRALLGLGRFLHRYLLLQGYDMAIISGTTREIQLYEQVGFQPFSTLVGTEEAAFQPMYITPQLFAQSKIAKIVNKEYTYLPGPVEIMPGVQNAFASIPISHRSNQCKVTMKQVQKQLLRMTKATDVQVLFGTGTLANDAIALQLQSLRSHGLILKNGEFGNRLTQHALRANLSFDTYETAMGVPFSYEEMEQLLTGGNYEWLWFVHHETSTGMLNELLKIIKLCKQYGVKICVDCISSIGAIPLDLKDVYLASGVSGKAIGAYTGLSFVFHNHHVEPNGNIPKYMDIGEYATNESIPYSHSWNLIFALHEALKRFEDDVVYNQVAATHEFLQKEIKNIGLHIVTEKEYRGPVIITVELPRGISSTKVGDMLVLQGFVIHYESAYLKENNWIQIACLNPYKERDMKNMLVCLQSQMRISVC</sequence>
<feature type="domain" description="N-acetyltransferase" evidence="3">
    <location>
        <begin position="3"/>
        <end position="167"/>
    </location>
</feature>
<keyword evidence="2" id="KW-0663">Pyridoxal phosphate</keyword>
<reference evidence="4 5" key="1">
    <citation type="submission" date="2014-06" db="EMBL/GenBank/DDBJ databases">
        <title>Draft genome sequence of Bacillus manliponensis JCM 15802 (MCCC 1A00708).</title>
        <authorList>
            <person name="Lai Q."/>
            <person name="Liu Y."/>
            <person name="Shao Z."/>
        </authorList>
    </citation>
    <scope>NUCLEOTIDE SEQUENCE [LARGE SCALE GENOMIC DNA]</scope>
    <source>
        <strain evidence="4 5">JCM 15802</strain>
    </source>
</reference>
<evidence type="ECO:0000313" key="5">
    <source>
        <dbReference type="Proteomes" id="UP000027822"/>
    </source>
</evidence>